<evidence type="ECO:0000256" key="2">
    <source>
        <dbReference type="SAM" id="SignalP"/>
    </source>
</evidence>
<dbReference type="InterPro" id="IPR027385">
    <property type="entry name" value="Beta-barrel_OMP"/>
</dbReference>
<dbReference type="EMBL" id="QRDX01000001">
    <property type="protein sequence ID" value="RED49990.1"/>
    <property type="molecule type" value="Genomic_DNA"/>
</dbReference>
<dbReference type="Pfam" id="PF13505">
    <property type="entry name" value="OMP_b-brl"/>
    <property type="match status" value="1"/>
</dbReference>
<evidence type="ECO:0000313" key="4">
    <source>
        <dbReference type="EMBL" id="RED49990.1"/>
    </source>
</evidence>
<evidence type="ECO:0000313" key="5">
    <source>
        <dbReference type="Proteomes" id="UP000256629"/>
    </source>
</evidence>
<feature type="signal peptide" evidence="2">
    <location>
        <begin position="1"/>
        <end position="19"/>
    </location>
</feature>
<proteinExistence type="predicted"/>
<reference evidence="4 5" key="1">
    <citation type="submission" date="2018-07" db="EMBL/GenBank/DDBJ databases">
        <title>Genomic Encyclopedia of Type Strains, Phase III (KMG-III): the genomes of soil and plant-associated and newly described type strains.</title>
        <authorList>
            <person name="Whitman W."/>
        </authorList>
    </citation>
    <scope>NUCLEOTIDE SEQUENCE [LARGE SCALE GENOMIC DNA]</scope>
    <source>
        <strain evidence="4 5">CECT 8487</strain>
    </source>
</reference>
<dbReference type="InterPro" id="IPR011250">
    <property type="entry name" value="OMP/PagP_B-barrel"/>
</dbReference>
<dbReference type="RefSeq" id="WP_116038957.1">
    <property type="nucleotide sequence ID" value="NZ_QRDX01000001.1"/>
</dbReference>
<gene>
    <name evidence="4" type="ORF">DFQ02_10110</name>
</gene>
<keyword evidence="5" id="KW-1185">Reference proteome</keyword>
<organism evidence="4 5">
    <name type="scientific">Seonamhaeicola aphaedonensis</name>
    <dbReference type="NCBI Taxonomy" id="1461338"/>
    <lineage>
        <taxon>Bacteria</taxon>
        <taxon>Pseudomonadati</taxon>
        <taxon>Bacteroidota</taxon>
        <taxon>Flavobacteriia</taxon>
        <taxon>Flavobacteriales</taxon>
        <taxon>Flavobacteriaceae</taxon>
    </lineage>
</organism>
<feature type="domain" description="Outer membrane protein beta-barrel" evidence="3">
    <location>
        <begin position="5"/>
        <end position="167"/>
    </location>
</feature>
<accession>A0A3D9HKH4</accession>
<evidence type="ECO:0000259" key="3">
    <source>
        <dbReference type="Pfam" id="PF13505"/>
    </source>
</evidence>
<dbReference type="OrthoDB" id="947434at2"/>
<feature type="chain" id="PRO_5017806411" evidence="2">
    <location>
        <begin position="20"/>
        <end position="167"/>
    </location>
</feature>
<keyword evidence="1 2" id="KW-0732">Signal</keyword>
<evidence type="ECO:0000256" key="1">
    <source>
        <dbReference type="ARBA" id="ARBA00022729"/>
    </source>
</evidence>
<dbReference type="SUPFAM" id="SSF56925">
    <property type="entry name" value="OMPA-like"/>
    <property type="match status" value="1"/>
</dbReference>
<protein>
    <submittedName>
        <fullName evidence="4">Outer membrane protein with beta-barrel domain</fullName>
    </submittedName>
</protein>
<name>A0A3D9HKH4_9FLAO</name>
<dbReference type="AlphaFoldDB" id="A0A3D9HKH4"/>
<comment type="caution">
    <text evidence="4">The sequence shown here is derived from an EMBL/GenBank/DDBJ whole genome shotgun (WGS) entry which is preliminary data.</text>
</comment>
<dbReference type="Proteomes" id="UP000256629">
    <property type="component" value="Unassembled WGS sequence"/>
</dbReference>
<sequence length="167" mass="18403">MKKIILTTVLLISIMSLYAQNFGMRAGADFATAKAEFDGFSISENETGVYIGLFARLNISESFKIRPETNYININDLDQIQIPILAEIGLSDKFNALAGPSFGFLLDTEEGSKSFNFGLDFGLSYDITKKFLVEARYSLGLSNLAGDDFFDASLKLHGLFVGVGYMF</sequence>